<reference evidence="1 2" key="1">
    <citation type="submission" date="2017-11" db="EMBL/GenBank/DDBJ databases">
        <title>The genome of Rhizophagus clarus HR1 reveals common genetic basis of auxotrophy among arbuscular mycorrhizal fungi.</title>
        <authorList>
            <person name="Kobayashi Y."/>
        </authorList>
    </citation>
    <scope>NUCLEOTIDE SEQUENCE [LARGE SCALE GENOMIC DNA]</scope>
    <source>
        <strain evidence="1 2">HR1</strain>
    </source>
</reference>
<protein>
    <submittedName>
        <fullName evidence="1">Uncharacterized protein</fullName>
    </submittedName>
</protein>
<evidence type="ECO:0000313" key="1">
    <source>
        <dbReference type="EMBL" id="GBC04382.1"/>
    </source>
</evidence>
<name>A0A2Z6S6R5_9GLOM</name>
<proteinExistence type="predicted"/>
<accession>A0A2Z6S6R5</accession>
<dbReference type="Proteomes" id="UP000247702">
    <property type="component" value="Unassembled WGS sequence"/>
</dbReference>
<comment type="caution">
    <text evidence="1">The sequence shown here is derived from an EMBL/GenBank/DDBJ whole genome shotgun (WGS) entry which is preliminary data.</text>
</comment>
<gene>
    <name evidence="1" type="ORF">RclHR1_05650010</name>
</gene>
<dbReference type="EMBL" id="BEXD01003943">
    <property type="protein sequence ID" value="GBC04382.1"/>
    <property type="molecule type" value="Genomic_DNA"/>
</dbReference>
<keyword evidence="2" id="KW-1185">Reference proteome</keyword>
<dbReference type="AlphaFoldDB" id="A0A2Z6S6R5"/>
<evidence type="ECO:0000313" key="2">
    <source>
        <dbReference type="Proteomes" id="UP000247702"/>
    </source>
</evidence>
<sequence>MPPLATSSSVLRSDAYISLLRSLMESAYNRHFNLVYSKIEIVDQYCRNKRIVSLGPPFDSSKNLVKTSDTGHNGHMPVGIRDASWTPACRDQDFKSASLEASTKHLTQDVMATRQ</sequence>
<organism evidence="1 2">
    <name type="scientific">Rhizophagus clarus</name>
    <dbReference type="NCBI Taxonomy" id="94130"/>
    <lineage>
        <taxon>Eukaryota</taxon>
        <taxon>Fungi</taxon>
        <taxon>Fungi incertae sedis</taxon>
        <taxon>Mucoromycota</taxon>
        <taxon>Glomeromycotina</taxon>
        <taxon>Glomeromycetes</taxon>
        <taxon>Glomerales</taxon>
        <taxon>Glomeraceae</taxon>
        <taxon>Rhizophagus</taxon>
    </lineage>
</organism>